<keyword evidence="2" id="KW-0732">Signal</keyword>
<feature type="compositionally biased region" description="Low complexity" evidence="1">
    <location>
        <begin position="41"/>
        <end position="68"/>
    </location>
</feature>
<reference evidence="3 4" key="1">
    <citation type="journal article" date="2023" name="G3 (Bethesda)">
        <title>A chromosome-level genome assembly of Zasmidium syzygii isolated from banana leaves.</title>
        <authorList>
            <person name="van Westerhoven A.C."/>
            <person name="Mehrabi R."/>
            <person name="Talebi R."/>
            <person name="Steentjes M.B.F."/>
            <person name="Corcolon B."/>
            <person name="Chong P.A."/>
            <person name="Kema G.H.J."/>
            <person name="Seidl M.F."/>
        </authorList>
    </citation>
    <scope>NUCLEOTIDE SEQUENCE [LARGE SCALE GENOMIC DNA]</scope>
    <source>
        <strain evidence="3 4">P124</strain>
    </source>
</reference>
<evidence type="ECO:0000256" key="1">
    <source>
        <dbReference type="SAM" id="MobiDB-lite"/>
    </source>
</evidence>
<accession>A0ABR0EW34</accession>
<evidence type="ECO:0000256" key="2">
    <source>
        <dbReference type="SAM" id="SignalP"/>
    </source>
</evidence>
<feature type="signal peptide" evidence="2">
    <location>
        <begin position="1"/>
        <end position="20"/>
    </location>
</feature>
<evidence type="ECO:0000313" key="4">
    <source>
        <dbReference type="Proteomes" id="UP001305779"/>
    </source>
</evidence>
<evidence type="ECO:0000313" key="3">
    <source>
        <dbReference type="EMBL" id="KAK4505832.1"/>
    </source>
</evidence>
<feature type="chain" id="PRO_5047010132" evidence="2">
    <location>
        <begin position="21"/>
        <end position="134"/>
    </location>
</feature>
<proteinExistence type="predicted"/>
<feature type="region of interest" description="Disordered" evidence="1">
    <location>
        <begin position="37"/>
        <end position="68"/>
    </location>
</feature>
<name>A0ABR0EW34_ZASCE</name>
<keyword evidence="4" id="KW-1185">Reference proteome</keyword>
<comment type="caution">
    <text evidence="3">The sequence shown here is derived from an EMBL/GenBank/DDBJ whole genome shotgun (WGS) entry which is preliminary data.</text>
</comment>
<dbReference type="Proteomes" id="UP001305779">
    <property type="component" value="Unassembled WGS sequence"/>
</dbReference>
<sequence length="134" mass="14030">MQFKFIAAALASIAATSVMANPLPYPEAAQGAEIMARAEQAEQAQQAQQGKQGKQFFGPNQFGNNWGQPGLGNQNGLTAFGFGGGGVNIQGNPLGNGFNNGCPQLQCWQCNGFNQPGWGPGQCGWGQFQGCPCF</sequence>
<organism evidence="3 4">
    <name type="scientific">Zasmidium cellare</name>
    <name type="common">Wine cellar mold</name>
    <name type="synonym">Racodium cellare</name>
    <dbReference type="NCBI Taxonomy" id="395010"/>
    <lineage>
        <taxon>Eukaryota</taxon>
        <taxon>Fungi</taxon>
        <taxon>Dikarya</taxon>
        <taxon>Ascomycota</taxon>
        <taxon>Pezizomycotina</taxon>
        <taxon>Dothideomycetes</taxon>
        <taxon>Dothideomycetidae</taxon>
        <taxon>Mycosphaerellales</taxon>
        <taxon>Mycosphaerellaceae</taxon>
        <taxon>Zasmidium</taxon>
    </lineage>
</organism>
<dbReference type="EMBL" id="JAXOVC010000002">
    <property type="protein sequence ID" value="KAK4505832.1"/>
    <property type="molecule type" value="Genomic_DNA"/>
</dbReference>
<gene>
    <name evidence="3" type="ORF">PRZ48_003797</name>
</gene>
<protein>
    <submittedName>
        <fullName evidence="3">Uncharacterized protein</fullName>
    </submittedName>
</protein>